<dbReference type="InterPro" id="IPR047675">
    <property type="entry name" value="Putative_zinc-bd"/>
</dbReference>
<reference evidence="3" key="1">
    <citation type="journal article" date="2019" name="Int. J. Syst. Evol. Microbiol.">
        <title>The Global Catalogue of Microorganisms (GCM) 10K type strain sequencing project: providing services to taxonomists for standard genome sequencing and annotation.</title>
        <authorList>
            <consortium name="The Broad Institute Genomics Platform"/>
            <consortium name="The Broad Institute Genome Sequencing Center for Infectious Disease"/>
            <person name="Wu L."/>
            <person name="Ma J."/>
        </authorList>
    </citation>
    <scope>NUCLEOTIDE SEQUENCE [LARGE SCALE GENOMIC DNA]</scope>
    <source>
        <strain evidence="3">CGMCC 1.16225</strain>
    </source>
</reference>
<accession>A0ABW4U5M1</accession>
<organism evidence="2 3">
    <name type="scientific">Mesorhizobium newzealandense</name>
    <dbReference type="NCBI Taxonomy" id="1300302"/>
    <lineage>
        <taxon>Bacteria</taxon>
        <taxon>Pseudomonadati</taxon>
        <taxon>Pseudomonadota</taxon>
        <taxon>Alphaproteobacteria</taxon>
        <taxon>Hyphomicrobiales</taxon>
        <taxon>Phyllobacteriaceae</taxon>
        <taxon>Mesorhizobium</taxon>
    </lineage>
</organism>
<feature type="region of interest" description="Disordered" evidence="1">
    <location>
        <begin position="117"/>
        <end position="166"/>
    </location>
</feature>
<proteinExistence type="predicted"/>
<evidence type="ECO:0000256" key="1">
    <source>
        <dbReference type="SAM" id="MobiDB-lite"/>
    </source>
</evidence>
<dbReference type="Proteomes" id="UP001597405">
    <property type="component" value="Unassembled WGS sequence"/>
</dbReference>
<dbReference type="NCBIfam" id="NF041373">
    <property type="entry name" value="HGG_STG"/>
    <property type="match status" value="1"/>
</dbReference>
<protein>
    <submittedName>
        <fullName evidence="2">HGGxSTG domain-containing protein</fullName>
    </submittedName>
</protein>
<keyword evidence="3" id="KW-1185">Reference proteome</keyword>
<evidence type="ECO:0000313" key="2">
    <source>
        <dbReference type="EMBL" id="MFD1982583.1"/>
    </source>
</evidence>
<name>A0ABW4U5M1_9HYPH</name>
<dbReference type="EMBL" id="JBHUGZ010000005">
    <property type="protein sequence ID" value="MFD1982583.1"/>
    <property type="molecule type" value="Genomic_DNA"/>
</dbReference>
<comment type="caution">
    <text evidence="2">The sequence shown here is derived from an EMBL/GenBank/DDBJ whole genome shotgun (WGS) entry which is preliminary data.</text>
</comment>
<dbReference type="RefSeq" id="WP_379095575.1">
    <property type="nucleotide sequence ID" value="NZ_JBHUGZ010000005.1"/>
</dbReference>
<gene>
    <name evidence="2" type="ORF">ACFSOZ_07810</name>
</gene>
<evidence type="ECO:0000313" key="3">
    <source>
        <dbReference type="Proteomes" id="UP001597405"/>
    </source>
</evidence>
<sequence>MKRAGTPERPGGWRGSAAQIAVGRASIMRWNSIRHLQPRCGAARKRDGEPCQNLAMGNGRCRCHGGRTPKGDGYHLPVWPDGKAPGAMTKLNKKLNALDRAAAKRAKRIAAFTPEQRQRYDAWRRTHKPGPAAVRDRAKAERQQAASVRKMLSESRPETAPSDEQAELERLLADRKAELARAIAKKQTNDPGAFG</sequence>